<dbReference type="InterPro" id="IPR002104">
    <property type="entry name" value="Integrase_catalytic"/>
</dbReference>
<reference evidence="5" key="1">
    <citation type="submission" date="2022-07" db="EMBL/GenBank/DDBJ databases">
        <title>Genome Sequence of Leucocoprinus birnbaumii.</title>
        <authorList>
            <person name="Buettner E."/>
        </authorList>
    </citation>
    <scope>NUCLEOTIDE SEQUENCE</scope>
    <source>
        <strain evidence="5">VT141</strain>
    </source>
</reference>
<dbReference type="InterPro" id="IPR010998">
    <property type="entry name" value="Integrase_recombinase_N"/>
</dbReference>
<dbReference type="PANTHER" id="PTHR34605">
    <property type="entry name" value="PHAGE_INTEGRASE DOMAIN-CONTAINING PROTEIN"/>
    <property type="match status" value="1"/>
</dbReference>
<dbReference type="Proteomes" id="UP001213000">
    <property type="component" value="Unassembled WGS sequence"/>
</dbReference>
<keyword evidence="1" id="KW-0238">DNA-binding</keyword>
<feature type="region of interest" description="Disordered" evidence="3">
    <location>
        <begin position="338"/>
        <end position="360"/>
    </location>
</feature>
<feature type="region of interest" description="Disordered" evidence="3">
    <location>
        <begin position="963"/>
        <end position="987"/>
    </location>
</feature>
<evidence type="ECO:0000313" key="5">
    <source>
        <dbReference type="EMBL" id="KAJ3561244.1"/>
    </source>
</evidence>
<name>A0AAD5VJ77_9AGAR</name>
<dbReference type="GO" id="GO:0015074">
    <property type="term" value="P:DNA integration"/>
    <property type="evidence" value="ECO:0007669"/>
    <property type="project" value="InterPro"/>
</dbReference>
<feature type="region of interest" description="Disordered" evidence="3">
    <location>
        <begin position="1487"/>
        <end position="1514"/>
    </location>
</feature>
<dbReference type="PANTHER" id="PTHR34605:SF3">
    <property type="entry name" value="P CELL-TYPE AGGLUTINATION PROTEIN MAP4-LIKE-RELATED"/>
    <property type="match status" value="1"/>
</dbReference>
<dbReference type="PROSITE" id="PS51898">
    <property type="entry name" value="TYR_RECOMBINASE"/>
    <property type="match status" value="1"/>
</dbReference>
<feature type="compositionally biased region" description="Polar residues" evidence="3">
    <location>
        <begin position="27"/>
        <end position="47"/>
    </location>
</feature>
<proteinExistence type="predicted"/>
<dbReference type="Gene3D" id="1.10.443.10">
    <property type="entry name" value="Intergrase catalytic core"/>
    <property type="match status" value="1"/>
</dbReference>
<dbReference type="InterPro" id="IPR013762">
    <property type="entry name" value="Integrase-like_cat_sf"/>
</dbReference>
<protein>
    <recommendedName>
        <fullName evidence="4">Tyr recombinase domain-containing protein</fullName>
    </recommendedName>
</protein>
<evidence type="ECO:0000259" key="4">
    <source>
        <dbReference type="PROSITE" id="PS51898"/>
    </source>
</evidence>
<feature type="domain" description="Tyr recombinase" evidence="4">
    <location>
        <begin position="1107"/>
        <end position="1309"/>
    </location>
</feature>
<dbReference type="Gene3D" id="1.10.150.130">
    <property type="match status" value="1"/>
</dbReference>
<dbReference type="SUPFAM" id="SSF56672">
    <property type="entry name" value="DNA/RNA polymerases"/>
    <property type="match status" value="1"/>
</dbReference>
<dbReference type="InterPro" id="IPR011010">
    <property type="entry name" value="DNA_brk_join_enz"/>
</dbReference>
<feature type="region of interest" description="Disordered" evidence="3">
    <location>
        <begin position="1"/>
        <end position="89"/>
    </location>
</feature>
<evidence type="ECO:0000256" key="2">
    <source>
        <dbReference type="ARBA" id="ARBA00023172"/>
    </source>
</evidence>
<comment type="caution">
    <text evidence="5">The sequence shown here is derived from an EMBL/GenBank/DDBJ whole genome shotgun (WGS) entry which is preliminary data.</text>
</comment>
<organism evidence="5 6">
    <name type="scientific">Leucocoprinus birnbaumii</name>
    <dbReference type="NCBI Taxonomy" id="56174"/>
    <lineage>
        <taxon>Eukaryota</taxon>
        <taxon>Fungi</taxon>
        <taxon>Dikarya</taxon>
        <taxon>Basidiomycota</taxon>
        <taxon>Agaricomycotina</taxon>
        <taxon>Agaricomycetes</taxon>
        <taxon>Agaricomycetidae</taxon>
        <taxon>Agaricales</taxon>
        <taxon>Agaricineae</taxon>
        <taxon>Agaricaceae</taxon>
        <taxon>Leucocoprinus</taxon>
    </lineage>
</organism>
<accession>A0AAD5VJ77</accession>
<keyword evidence="6" id="KW-1185">Reference proteome</keyword>
<dbReference type="EMBL" id="JANIEX010001033">
    <property type="protein sequence ID" value="KAJ3561244.1"/>
    <property type="molecule type" value="Genomic_DNA"/>
</dbReference>
<dbReference type="GO" id="GO:0006310">
    <property type="term" value="P:DNA recombination"/>
    <property type="evidence" value="ECO:0007669"/>
    <property type="project" value="UniProtKB-KW"/>
</dbReference>
<dbReference type="GO" id="GO:0003677">
    <property type="term" value="F:DNA binding"/>
    <property type="evidence" value="ECO:0007669"/>
    <property type="project" value="UniProtKB-KW"/>
</dbReference>
<dbReference type="InterPro" id="IPR043502">
    <property type="entry name" value="DNA/RNA_pol_sf"/>
</dbReference>
<feature type="compositionally biased region" description="Basic and acidic residues" evidence="3">
    <location>
        <begin position="69"/>
        <end position="86"/>
    </location>
</feature>
<evidence type="ECO:0000256" key="3">
    <source>
        <dbReference type="SAM" id="MobiDB-lite"/>
    </source>
</evidence>
<dbReference type="InterPro" id="IPR052925">
    <property type="entry name" value="Phage_Integrase-like_Recomb"/>
</dbReference>
<feature type="region of interest" description="Disordered" evidence="3">
    <location>
        <begin position="132"/>
        <end position="205"/>
    </location>
</feature>
<dbReference type="SUPFAM" id="SSF56349">
    <property type="entry name" value="DNA breaking-rejoining enzymes"/>
    <property type="match status" value="1"/>
</dbReference>
<keyword evidence="2" id="KW-0233">DNA recombination</keyword>
<evidence type="ECO:0000256" key="1">
    <source>
        <dbReference type="ARBA" id="ARBA00023125"/>
    </source>
</evidence>
<evidence type="ECO:0000313" key="6">
    <source>
        <dbReference type="Proteomes" id="UP001213000"/>
    </source>
</evidence>
<gene>
    <name evidence="5" type="ORF">NP233_g10312</name>
</gene>
<feature type="compositionally biased region" description="Acidic residues" evidence="3">
    <location>
        <begin position="156"/>
        <end position="168"/>
    </location>
</feature>
<sequence>MSEGYAAFVQPGSETQPAPEGREDSSRTGSSSNVQGSGTLSTGSARATQGIFDPTTFQRMAEARASSSGEKRKRDAGDEGSARGRLFEIPLAVSRGEVSFARGYREGADLINSLSLDDDGKDQLAADFSSALARADRRGNDPSRSARPGHGREGESDSSDEDDSEEDEGGRGGIKGQGKPLLPAPGTEGLRDVPEGIPQGARHSRKIREDALPWFKSDGGGVGQLTESMRRTRNIIEYINHDIGTAKRWVQSAPDAPINFPESEWENILKGRAVNLNKVYDALFVDRAPQEEVASLGGHDITFKRSSEVKKGVETSGEWESAWRATVEATAFGGERLEDIGVSSSSTKGSAGPLEGDQGLLSSTARSMRSMPNRVLHRMGSSTIRLQAGAEEEGSGEGEIPAIDSTARWGASPRIAPMPIDAVNVGHGITVDHGALRFNWDLTLPRPKYLRYNKWNVEGTLVPGVVEWSESAERFPDPPELPFDHPVNKTIDANRSLFRIVTPVNTSLFRELLIDHPNYRFAESVCDGLERGFWPWADAHPVGFPITNDCAQKDPKEPEKRAFLRAQRDKEVEKGRFSAGFKGPLLPGMYCMPIFAVPKEDPGEFRLVTHQSYGDFSLNSMSAPHARAFPMDNMVRLGDLLLRAHKEKPPGQRLVLWKSDVSEAYRLLPMHPYWQIKQINTVDGERHVDRNAAFGGRRSGDLFIGFIALVLWIAKFVYGVKNLSSWMDDCFGLGHEGDVTFYAPYQRYMPTDQVRLLQCWDDLGIPHKEHKQLSGAILKIIGLIVDPNELTITLPEEGRRNFLEEIDRYIIPKGGSPRRYTVRDWQHLAGYSNWAFNVFPLLRPMLCNVYDRMNGITDLDKRIKVTRAVSEDLSWAHKYVETLSGIHLIREHDWTLEDANIVLYTDACLSGLGIWFPERVKGFYHTFADTLPSEHILYRETLATLTAIRCAIKEGHGQNLLPCPKHTRVDHHTTPIRTPSEFAGGRATMSRGSKRVAFPTEMLDAMVASAQAHALDMSTNVAYDSHIRSYNEFINLHHYDPKPTPQTLARYLVWNSHYVKVSTSETYLAGIVQRLRPIYPEVKEARNSEYVKSTIHGLKRLKGSPAKRKLPLSLADLERVVDVLALSDSYDDKLFLSLLLVGFFGLLRLGELVDPADQRITVRRKTIRRDTLRISESQVSFILPASKTDKFFAGNQVLMKSCPSRANPVRAVGEYLHLRDKTHSQNPYLWVTAAGQPPNRRFFMHRFRKFFDAKYGGHSMRAGGATLLAQCGADWNVIQSLGRWSSETFRIYIRQHPMLLFEALNRPFDVFKSITPVFVLALTDALLVSLALLQGSKAAFSSKHSFAKLALDFSSLFMDDNCCYGMHSSTDVDLRLSIRGTVVTGGDKSTTNNSNSHRRIIRTLVGRVNVVSQLRHLQIISIMLESAALNIPLTLTAMAALVVDGPFGNVIAPIGVAGQAFTSILIIHQVAVGRALDQNREVVSSTFNTATEVDQPRTRPTGFRPGSMNNDEEL</sequence>